<evidence type="ECO:0000313" key="2">
    <source>
        <dbReference type="EMBL" id="CAI9567427.1"/>
    </source>
</evidence>
<dbReference type="EMBL" id="CATNWA010014101">
    <property type="protein sequence ID" value="CAI9567427.1"/>
    <property type="molecule type" value="Genomic_DNA"/>
</dbReference>
<proteinExistence type="predicted"/>
<dbReference type="Proteomes" id="UP001162483">
    <property type="component" value="Unassembled WGS sequence"/>
</dbReference>
<sequence length="62" mass="6746">MIAHPEYSSSSKNADIMLIKLNRPAIYNSFVSIVPLPAQGMALGEGAPVSGIRMGVHQHQQW</sequence>
<evidence type="ECO:0000313" key="3">
    <source>
        <dbReference type="Proteomes" id="UP001162483"/>
    </source>
</evidence>
<evidence type="ECO:0000259" key="1">
    <source>
        <dbReference type="Pfam" id="PF00089"/>
    </source>
</evidence>
<feature type="domain" description="Peptidase S1" evidence="1">
    <location>
        <begin position="2"/>
        <end position="52"/>
    </location>
</feature>
<dbReference type="InterPro" id="IPR009003">
    <property type="entry name" value="Peptidase_S1_PA"/>
</dbReference>
<dbReference type="InterPro" id="IPR001254">
    <property type="entry name" value="Trypsin_dom"/>
</dbReference>
<keyword evidence="3" id="KW-1185">Reference proteome</keyword>
<protein>
    <recommendedName>
        <fullName evidence="1">Peptidase S1 domain-containing protein</fullName>
    </recommendedName>
</protein>
<dbReference type="SUPFAM" id="SSF50494">
    <property type="entry name" value="Trypsin-like serine proteases"/>
    <property type="match status" value="1"/>
</dbReference>
<name>A0ABN9D7E0_9NEOB</name>
<comment type="caution">
    <text evidence="2">The sequence shown here is derived from an EMBL/GenBank/DDBJ whole genome shotgun (WGS) entry which is preliminary data.</text>
</comment>
<organism evidence="2 3">
    <name type="scientific">Staurois parvus</name>
    <dbReference type="NCBI Taxonomy" id="386267"/>
    <lineage>
        <taxon>Eukaryota</taxon>
        <taxon>Metazoa</taxon>
        <taxon>Chordata</taxon>
        <taxon>Craniata</taxon>
        <taxon>Vertebrata</taxon>
        <taxon>Euteleostomi</taxon>
        <taxon>Amphibia</taxon>
        <taxon>Batrachia</taxon>
        <taxon>Anura</taxon>
        <taxon>Neobatrachia</taxon>
        <taxon>Ranoidea</taxon>
        <taxon>Ranidae</taxon>
        <taxon>Staurois</taxon>
    </lineage>
</organism>
<gene>
    <name evidence="2" type="ORF">SPARVUS_LOCUS6537576</name>
</gene>
<reference evidence="2" key="1">
    <citation type="submission" date="2023-05" db="EMBL/GenBank/DDBJ databases">
        <authorList>
            <person name="Stuckert A."/>
        </authorList>
    </citation>
    <scope>NUCLEOTIDE SEQUENCE</scope>
</reference>
<accession>A0ABN9D7E0</accession>
<dbReference type="Pfam" id="PF00089">
    <property type="entry name" value="Trypsin"/>
    <property type="match status" value="1"/>
</dbReference>
<dbReference type="Gene3D" id="2.40.10.10">
    <property type="entry name" value="Trypsin-like serine proteases"/>
    <property type="match status" value="1"/>
</dbReference>
<dbReference type="InterPro" id="IPR043504">
    <property type="entry name" value="Peptidase_S1_PA_chymotrypsin"/>
</dbReference>